<evidence type="ECO:0000256" key="6">
    <source>
        <dbReference type="ARBA" id="ARBA00023242"/>
    </source>
</evidence>
<keyword evidence="4" id="KW-0548">Nucleotidyltransferase</keyword>
<evidence type="ECO:0000259" key="8">
    <source>
        <dbReference type="PROSITE" id="PS50172"/>
    </source>
</evidence>
<feature type="compositionally biased region" description="Basic and acidic residues" evidence="7">
    <location>
        <begin position="103"/>
        <end position="117"/>
    </location>
</feature>
<comment type="subcellular location">
    <subcellularLocation>
        <location evidence="1">Nucleus</location>
    </subcellularLocation>
</comment>
<feature type="compositionally biased region" description="Low complexity" evidence="7">
    <location>
        <begin position="62"/>
        <end position="73"/>
    </location>
</feature>
<dbReference type="Proteomes" id="UP000019478">
    <property type="component" value="Unassembled WGS sequence"/>
</dbReference>
<evidence type="ECO:0000313" key="10">
    <source>
        <dbReference type="Proteomes" id="UP000019478"/>
    </source>
</evidence>
<dbReference type="Gene3D" id="3.30.460.10">
    <property type="entry name" value="Beta Polymerase, domain 2"/>
    <property type="match status" value="1"/>
</dbReference>
<dbReference type="InterPro" id="IPR002054">
    <property type="entry name" value="DNA-dir_DNA_pol_X"/>
</dbReference>
<dbReference type="GeneID" id="19166534"/>
<dbReference type="EMBL" id="AMGY01000002">
    <property type="protein sequence ID" value="EXJ89337.1"/>
    <property type="molecule type" value="Genomic_DNA"/>
</dbReference>
<dbReference type="InterPro" id="IPR001357">
    <property type="entry name" value="BRCT_dom"/>
</dbReference>
<name>W9Y945_9EURO</name>
<evidence type="ECO:0000256" key="3">
    <source>
        <dbReference type="ARBA" id="ARBA00022679"/>
    </source>
</evidence>
<dbReference type="InterPro" id="IPR018944">
    <property type="entry name" value="DNA_pol_lambd_fingers_domain"/>
</dbReference>
<dbReference type="Pfam" id="PF14716">
    <property type="entry name" value="HHH_8"/>
    <property type="match status" value="1"/>
</dbReference>
<evidence type="ECO:0000256" key="4">
    <source>
        <dbReference type="ARBA" id="ARBA00022695"/>
    </source>
</evidence>
<reference evidence="9 10" key="1">
    <citation type="submission" date="2013-03" db="EMBL/GenBank/DDBJ databases">
        <title>The Genome Sequence of Capronia epimyces CBS 606.96.</title>
        <authorList>
            <consortium name="The Broad Institute Genomics Platform"/>
            <person name="Cuomo C."/>
            <person name="de Hoog S."/>
            <person name="Gorbushina A."/>
            <person name="Walker B."/>
            <person name="Young S.K."/>
            <person name="Zeng Q."/>
            <person name="Gargeya S."/>
            <person name="Fitzgerald M."/>
            <person name="Haas B."/>
            <person name="Abouelleil A."/>
            <person name="Allen A.W."/>
            <person name="Alvarado L."/>
            <person name="Arachchi H.M."/>
            <person name="Berlin A.M."/>
            <person name="Chapman S.B."/>
            <person name="Gainer-Dewar J."/>
            <person name="Goldberg J."/>
            <person name="Griggs A."/>
            <person name="Gujja S."/>
            <person name="Hansen M."/>
            <person name="Howarth C."/>
            <person name="Imamovic A."/>
            <person name="Ireland A."/>
            <person name="Larimer J."/>
            <person name="McCowan C."/>
            <person name="Murphy C."/>
            <person name="Pearson M."/>
            <person name="Poon T.W."/>
            <person name="Priest M."/>
            <person name="Roberts A."/>
            <person name="Saif S."/>
            <person name="Shea T."/>
            <person name="Sisk P."/>
            <person name="Sykes S."/>
            <person name="Wortman J."/>
            <person name="Nusbaum C."/>
            <person name="Birren B."/>
        </authorList>
    </citation>
    <scope>NUCLEOTIDE SEQUENCE [LARGE SCALE GENOMIC DNA]</scope>
    <source>
        <strain evidence="9 10">CBS 606.96</strain>
    </source>
</reference>
<sequence length="794" mass="87842">MFILPTHLKPEELHEIEDQVFGLEGPLTYDPKEAKIFLGRITQKKRAAFDLRARGIWTVEAPMPSLGPSPSHGHGSHGREQEQEQEHDQARDEGPARKRLKVGHGDRNRDRRAKLEADSTCGRRSRSSPSPSPSPSPGGANSALPSLTPAPESLWHGLTDHVLVLKLSWLETCLKQQRLAAYEPYIIYAAKVIPPPAGEDTPQPLQDPITYIRATPGTGSSASLAQRKPKPTVTTSILDRAKAEASSLSLPAGSYPGRRRYGDHNRESGSPTIRKAAPPKLLRTTTSEFEDLAAHPLPPLPEWAQGPHAAYSCCRSTPMASPNSAFIAQLAKIRDGRILTLDDIGVRAYSTSIASIAAYPPAIRHPEEINRLPGCNEKIAMLWSEWFHSADEESDRSIQAVQDLDNDVDLQHLRLFWNIWGVGPETARKFYFEHGWQDLDDVVEFGWSTLTRVQQIGVKYYDEFQDKIPRAEVEQIGAVIHHHARSVLKIQPAQYGSVEDVECIIVGGYRRGKQASGDVDVVLSHRDETKTHHLVGHIVRSLELEGWITHTLTLHTTTSDRAQATLPFRAERRGHGFDSLDKALCVWQNPHFDTAPAGADVDGFLAVEERGRGGGGGAGGGGGDGKEEAEPTPKDQPARNPNIHRRVDIIISSWRTVGCAVLGWSGGTTFQRDLRRFVAKTRGWKFDSSGVRDRGNGMVLDLESPTRRSDANVNENANTNANAYAHANVVSNDHDHDRDRDRFSFSDSMLQAQAEAEAQLDSRLDDADTWHDRERRLMDSLGIGYRPPGERCTG</sequence>
<dbReference type="InterPro" id="IPR028207">
    <property type="entry name" value="DNA_pol_B_palm_palm"/>
</dbReference>
<comment type="caution">
    <text evidence="9">The sequence shown here is derived from an EMBL/GenBank/DDBJ whole genome shotgun (WGS) entry which is preliminary data.</text>
</comment>
<dbReference type="Pfam" id="PF14791">
    <property type="entry name" value="DNA_pol_B_thumb"/>
    <property type="match status" value="1"/>
</dbReference>
<dbReference type="GO" id="GO:0005634">
    <property type="term" value="C:nucleus"/>
    <property type="evidence" value="ECO:0007669"/>
    <property type="project" value="UniProtKB-SubCell"/>
</dbReference>
<dbReference type="GO" id="GO:0003887">
    <property type="term" value="F:DNA-directed DNA polymerase activity"/>
    <property type="evidence" value="ECO:0007669"/>
    <property type="project" value="InterPro"/>
</dbReference>
<feature type="compositionally biased region" description="Basic and acidic residues" evidence="7">
    <location>
        <begin position="624"/>
        <end position="637"/>
    </location>
</feature>
<feature type="region of interest" description="Disordered" evidence="7">
    <location>
        <begin position="61"/>
        <end position="147"/>
    </location>
</feature>
<dbReference type="FunFam" id="1.10.150.110:FF:000005">
    <property type="entry name" value="DNA polymerase POL4"/>
    <property type="match status" value="1"/>
</dbReference>
<dbReference type="GO" id="GO:0006303">
    <property type="term" value="P:double-strand break repair via nonhomologous end joining"/>
    <property type="evidence" value="ECO:0007669"/>
    <property type="project" value="TreeGrafter"/>
</dbReference>
<dbReference type="GO" id="GO:0003677">
    <property type="term" value="F:DNA binding"/>
    <property type="evidence" value="ECO:0007669"/>
    <property type="project" value="InterPro"/>
</dbReference>
<dbReference type="InterPro" id="IPR029398">
    <property type="entry name" value="PolB_thumb"/>
</dbReference>
<comment type="similarity">
    <text evidence="2">Belongs to the DNA polymerase type-X family.</text>
</comment>
<feature type="region of interest" description="Disordered" evidence="7">
    <location>
        <begin position="609"/>
        <end position="643"/>
    </location>
</feature>
<dbReference type="InterPro" id="IPR022312">
    <property type="entry name" value="DNA_pol_X"/>
</dbReference>
<dbReference type="Gene3D" id="3.30.210.10">
    <property type="entry name" value="DNA polymerase, thumb domain"/>
    <property type="match status" value="1"/>
</dbReference>
<dbReference type="GO" id="GO:0046872">
    <property type="term" value="F:metal ion binding"/>
    <property type="evidence" value="ECO:0007669"/>
    <property type="project" value="UniProtKB-KW"/>
</dbReference>
<dbReference type="SMART" id="SM00483">
    <property type="entry name" value="POLXc"/>
    <property type="match status" value="1"/>
</dbReference>
<dbReference type="PANTHER" id="PTHR11276:SF29">
    <property type="entry name" value="DNA POLYMERASE TYPE-X FAMILY PROTEIN POL4"/>
    <property type="match status" value="1"/>
</dbReference>
<feature type="domain" description="BRCT" evidence="8">
    <location>
        <begin position="164"/>
        <end position="187"/>
    </location>
</feature>
<dbReference type="InterPro" id="IPR043519">
    <property type="entry name" value="NT_sf"/>
</dbReference>
<proteinExistence type="inferred from homology"/>
<dbReference type="STRING" id="1182542.W9Y945"/>
<dbReference type="SUPFAM" id="SSF81301">
    <property type="entry name" value="Nucleotidyltransferase"/>
    <property type="match status" value="1"/>
</dbReference>
<organism evidence="9 10">
    <name type="scientific">Capronia epimyces CBS 606.96</name>
    <dbReference type="NCBI Taxonomy" id="1182542"/>
    <lineage>
        <taxon>Eukaryota</taxon>
        <taxon>Fungi</taxon>
        <taxon>Dikarya</taxon>
        <taxon>Ascomycota</taxon>
        <taxon>Pezizomycotina</taxon>
        <taxon>Eurotiomycetes</taxon>
        <taxon>Chaetothyriomycetidae</taxon>
        <taxon>Chaetothyriales</taxon>
        <taxon>Herpotrichiellaceae</taxon>
        <taxon>Capronia</taxon>
    </lineage>
</organism>
<dbReference type="FunFam" id="1.10.150.20:FF:000010">
    <property type="entry name" value="DNA polymerase lambda"/>
    <property type="match status" value="1"/>
</dbReference>
<evidence type="ECO:0000256" key="2">
    <source>
        <dbReference type="ARBA" id="ARBA00008323"/>
    </source>
</evidence>
<feature type="compositionally biased region" description="Gly residues" evidence="7">
    <location>
        <begin position="613"/>
        <end position="623"/>
    </location>
</feature>
<keyword evidence="6" id="KW-0539">Nucleus</keyword>
<dbReference type="PANTHER" id="PTHR11276">
    <property type="entry name" value="DNA POLYMERASE TYPE-X FAMILY MEMBER"/>
    <property type="match status" value="1"/>
</dbReference>
<dbReference type="Gene3D" id="1.10.150.110">
    <property type="entry name" value="DNA polymerase beta, N-terminal domain-like"/>
    <property type="match status" value="1"/>
</dbReference>
<evidence type="ECO:0000256" key="7">
    <source>
        <dbReference type="SAM" id="MobiDB-lite"/>
    </source>
</evidence>
<dbReference type="OrthoDB" id="205514at2759"/>
<dbReference type="SUPFAM" id="SSF47802">
    <property type="entry name" value="DNA polymerase beta, N-terminal domain-like"/>
    <property type="match status" value="1"/>
</dbReference>
<dbReference type="Gene3D" id="1.10.150.20">
    <property type="entry name" value="5' to 3' exonuclease, C-terminal subdomain"/>
    <property type="match status" value="1"/>
</dbReference>
<protein>
    <recommendedName>
        <fullName evidence="8">BRCT domain-containing protein</fullName>
    </recommendedName>
</protein>
<dbReference type="InterPro" id="IPR037160">
    <property type="entry name" value="DNA_Pol_thumb_sf"/>
</dbReference>
<feature type="region of interest" description="Disordered" evidence="7">
    <location>
        <begin position="248"/>
        <end position="275"/>
    </location>
</feature>
<keyword evidence="3" id="KW-0808">Transferase</keyword>
<dbReference type="AlphaFoldDB" id="W9Y945"/>
<dbReference type="SUPFAM" id="SSF81585">
    <property type="entry name" value="PsbU/PolX domain-like"/>
    <property type="match status" value="1"/>
</dbReference>
<evidence type="ECO:0000256" key="5">
    <source>
        <dbReference type="ARBA" id="ARBA00022723"/>
    </source>
</evidence>
<accession>W9Y945</accession>
<dbReference type="FunFam" id="3.30.210.10:FF:000005">
    <property type="entry name" value="DNA polymerase IV"/>
    <property type="match status" value="1"/>
</dbReference>
<evidence type="ECO:0000313" key="9">
    <source>
        <dbReference type="EMBL" id="EXJ89337.1"/>
    </source>
</evidence>
<dbReference type="HOGENOM" id="CLU_008698_4_1_1"/>
<dbReference type="InterPro" id="IPR010996">
    <property type="entry name" value="HHH_MUS81"/>
</dbReference>
<feature type="compositionally biased region" description="Basic and acidic residues" evidence="7">
    <location>
        <begin position="77"/>
        <end position="96"/>
    </location>
</feature>
<evidence type="ECO:0000256" key="1">
    <source>
        <dbReference type="ARBA" id="ARBA00004123"/>
    </source>
</evidence>
<dbReference type="PROSITE" id="PS50172">
    <property type="entry name" value="BRCT"/>
    <property type="match status" value="1"/>
</dbReference>
<dbReference type="Pfam" id="PF10391">
    <property type="entry name" value="DNA_pol_lambd_f"/>
    <property type="match status" value="1"/>
</dbReference>
<dbReference type="eggNOG" id="KOG2534">
    <property type="taxonomic scope" value="Eukaryota"/>
</dbReference>
<dbReference type="InterPro" id="IPR027421">
    <property type="entry name" value="DNA_pol_lamdba_lyase_dom_sf"/>
</dbReference>
<dbReference type="RefSeq" id="XP_007730734.1">
    <property type="nucleotide sequence ID" value="XM_007732544.1"/>
</dbReference>
<keyword evidence="5" id="KW-0479">Metal-binding</keyword>
<gene>
    <name evidence="9" type="ORF">A1O3_02404</name>
</gene>
<dbReference type="Pfam" id="PF14792">
    <property type="entry name" value="DNA_pol_B_palm"/>
    <property type="match status" value="1"/>
</dbReference>
<keyword evidence="10" id="KW-1185">Reference proteome</keyword>